<evidence type="ECO:0000259" key="6">
    <source>
        <dbReference type="PROSITE" id="PS51007"/>
    </source>
</evidence>
<accession>A0A6B8K898</accession>
<dbReference type="AlphaFoldDB" id="A0A6B8K898"/>
<dbReference type="InterPro" id="IPR036909">
    <property type="entry name" value="Cyt_c-like_dom_sf"/>
</dbReference>
<evidence type="ECO:0000256" key="3">
    <source>
        <dbReference type="ARBA" id="ARBA00023004"/>
    </source>
</evidence>
<evidence type="ECO:0000256" key="1">
    <source>
        <dbReference type="ARBA" id="ARBA00022617"/>
    </source>
</evidence>
<dbReference type="GO" id="GO:0046872">
    <property type="term" value="F:metal ion binding"/>
    <property type="evidence" value="ECO:0007669"/>
    <property type="project" value="UniProtKB-KW"/>
</dbReference>
<dbReference type="OrthoDB" id="6402114at2"/>
<evidence type="ECO:0000256" key="4">
    <source>
        <dbReference type="PROSITE-ProRule" id="PRU00433"/>
    </source>
</evidence>
<keyword evidence="8" id="KW-1185">Reference proteome</keyword>
<dbReference type="Proteomes" id="UP000309061">
    <property type="component" value="Chromosome"/>
</dbReference>
<dbReference type="Gene3D" id="1.10.760.10">
    <property type="entry name" value="Cytochrome c-like domain"/>
    <property type="match status" value="1"/>
</dbReference>
<name>A0A6B8K898_9HYPH</name>
<keyword evidence="5" id="KW-0732">Signal</keyword>
<protein>
    <recommendedName>
        <fullName evidence="6">Cytochrome c domain-containing protein</fullName>
    </recommendedName>
</protein>
<keyword evidence="1 4" id="KW-0349">Heme</keyword>
<keyword evidence="3 4" id="KW-0408">Iron</keyword>
<evidence type="ECO:0000313" key="8">
    <source>
        <dbReference type="Proteomes" id="UP000309061"/>
    </source>
</evidence>
<dbReference type="PROSITE" id="PS51007">
    <property type="entry name" value="CYTC"/>
    <property type="match status" value="1"/>
</dbReference>
<reference evidence="7 8" key="1">
    <citation type="submission" date="2019-11" db="EMBL/GenBank/DDBJ databases">
        <title>The genome sequence of Methylocystis heyeri.</title>
        <authorList>
            <person name="Oshkin I.Y."/>
            <person name="Miroshnikov K."/>
            <person name="Dedysh S.N."/>
        </authorList>
    </citation>
    <scope>NUCLEOTIDE SEQUENCE [LARGE SCALE GENOMIC DNA]</scope>
    <source>
        <strain evidence="7 8">H2</strain>
    </source>
</reference>
<evidence type="ECO:0000256" key="2">
    <source>
        <dbReference type="ARBA" id="ARBA00022723"/>
    </source>
</evidence>
<organism evidence="7 8">
    <name type="scientific">Methylocystis heyeri</name>
    <dbReference type="NCBI Taxonomy" id="391905"/>
    <lineage>
        <taxon>Bacteria</taxon>
        <taxon>Pseudomonadati</taxon>
        <taxon>Pseudomonadota</taxon>
        <taxon>Alphaproteobacteria</taxon>
        <taxon>Hyphomicrobiales</taxon>
        <taxon>Methylocystaceae</taxon>
        <taxon>Methylocystis</taxon>
    </lineage>
</organism>
<gene>
    <name evidence="7" type="ORF">H2LOC_001315</name>
</gene>
<feature type="domain" description="Cytochrome c" evidence="6">
    <location>
        <begin position="27"/>
        <end position="114"/>
    </location>
</feature>
<keyword evidence="2 4" id="KW-0479">Metal-binding</keyword>
<dbReference type="InterPro" id="IPR009056">
    <property type="entry name" value="Cyt_c-like_dom"/>
</dbReference>
<proteinExistence type="predicted"/>
<evidence type="ECO:0000313" key="7">
    <source>
        <dbReference type="EMBL" id="QGM44444.1"/>
    </source>
</evidence>
<dbReference type="RefSeq" id="WP_136494747.1">
    <property type="nucleotide sequence ID" value="NZ_CP046052.1"/>
</dbReference>
<dbReference type="GO" id="GO:0009055">
    <property type="term" value="F:electron transfer activity"/>
    <property type="evidence" value="ECO:0007669"/>
    <property type="project" value="InterPro"/>
</dbReference>
<feature type="signal peptide" evidence="5">
    <location>
        <begin position="1"/>
        <end position="20"/>
    </location>
</feature>
<feature type="chain" id="PRO_5025632652" description="Cytochrome c domain-containing protein" evidence="5">
    <location>
        <begin position="21"/>
        <end position="118"/>
    </location>
</feature>
<dbReference type="EMBL" id="CP046052">
    <property type="protein sequence ID" value="QGM44444.1"/>
    <property type="molecule type" value="Genomic_DNA"/>
</dbReference>
<dbReference type="KEGG" id="mhey:H2LOC_001315"/>
<sequence length="118" mass="12960">MIQRLSLLLASLLSVAGAAAAQERTEELAASGRKLALSVCGNCHVVEKGQKPPILKPPAPAFASLVARGGFDEQKLRNFLSSPHANYGRWRKMPNPRLADFEVDEIVVYFNEMKARAR</sequence>
<dbReference type="GO" id="GO:0020037">
    <property type="term" value="F:heme binding"/>
    <property type="evidence" value="ECO:0007669"/>
    <property type="project" value="InterPro"/>
</dbReference>
<evidence type="ECO:0000256" key="5">
    <source>
        <dbReference type="SAM" id="SignalP"/>
    </source>
</evidence>
<dbReference type="SUPFAM" id="SSF46626">
    <property type="entry name" value="Cytochrome c"/>
    <property type="match status" value="1"/>
</dbReference>